<evidence type="ECO:0000313" key="3">
    <source>
        <dbReference type="EnsemblMetazoa" id="ISCW003680-PA"/>
    </source>
</evidence>
<reference evidence="3" key="2">
    <citation type="submission" date="2020-05" db="UniProtKB">
        <authorList>
            <consortium name="EnsemblMetazoa"/>
        </authorList>
    </citation>
    <scope>IDENTIFICATION</scope>
    <source>
        <strain evidence="3">wikel</strain>
    </source>
</reference>
<dbReference type="Proteomes" id="UP000001555">
    <property type="component" value="Unassembled WGS sequence"/>
</dbReference>
<dbReference type="PaxDb" id="6945-B7PEK5"/>
<protein>
    <submittedName>
        <fullName evidence="2 3">Uncharacterized protein</fullName>
    </submittedName>
</protein>
<feature type="compositionally biased region" description="Basic and acidic residues" evidence="1">
    <location>
        <begin position="17"/>
        <end position="29"/>
    </location>
</feature>
<dbReference type="HOGENOM" id="CLU_2833974_0_0_1"/>
<name>B7PEK5_IXOSC</name>
<dbReference type="VEuPathDB" id="VectorBase:ISCI003680"/>
<dbReference type="InParanoid" id="B7PEK5"/>
<dbReference type="EnsemblMetazoa" id="ISCW003680-RA">
    <property type="protein sequence ID" value="ISCW003680-PA"/>
    <property type="gene ID" value="ISCW003680"/>
</dbReference>
<dbReference type="AlphaFoldDB" id="B7PEK5"/>
<organism>
    <name type="scientific">Ixodes scapularis</name>
    <name type="common">Black-legged tick</name>
    <name type="synonym">Deer tick</name>
    <dbReference type="NCBI Taxonomy" id="6945"/>
    <lineage>
        <taxon>Eukaryota</taxon>
        <taxon>Metazoa</taxon>
        <taxon>Ecdysozoa</taxon>
        <taxon>Arthropoda</taxon>
        <taxon>Chelicerata</taxon>
        <taxon>Arachnida</taxon>
        <taxon>Acari</taxon>
        <taxon>Parasitiformes</taxon>
        <taxon>Ixodida</taxon>
        <taxon>Ixodoidea</taxon>
        <taxon>Ixodidae</taxon>
        <taxon>Ixodinae</taxon>
        <taxon>Ixodes</taxon>
    </lineage>
</organism>
<evidence type="ECO:0000313" key="2">
    <source>
        <dbReference type="EMBL" id="EEC05027.1"/>
    </source>
</evidence>
<evidence type="ECO:0000313" key="4">
    <source>
        <dbReference type="Proteomes" id="UP000001555"/>
    </source>
</evidence>
<gene>
    <name evidence="2" type="ORF">IscW_ISCW003680</name>
</gene>
<sequence>MHNACLEWPGICDGLLHTKVDGPADHGPDSDSSESGASFSDQDDAPTASRYKDRGKTKRDFIMHSL</sequence>
<feature type="compositionally biased region" description="Basic and acidic residues" evidence="1">
    <location>
        <begin position="50"/>
        <end position="66"/>
    </location>
</feature>
<dbReference type="EMBL" id="DS695724">
    <property type="protein sequence ID" value="EEC05027.1"/>
    <property type="molecule type" value="Genomic_DNA"/>
</dbReference>
<keyword evidence="4" id="KW-1185">Reference proteome</keyword>
<accession>B7PEK5</accession>
<feature type="region of interest" description="Disordered" evidence="1">
    <location>
        <begin position="17"/>
        <end position="66"/>
    </location>
</feature>
<proteinExistence type="predicted"/>
<dbReference type="VEuPathDB" id="VectorBase:ISCW003680"/>
<reference evidence="2 4" key="1">
    <citation type="submission" date="2008-03" db="EMBL/GenBank/DDBJ databases">
        <title>Annotation of Ixodes scapularis.</title>
        <authorList>
            <consortium name="Ixodes scapularis Genome Project Consortium"/>
            <person name="Caler E."/>
            <person name="Hannick L.I."/>
            <person name="Bidwell S."/>
            <person name="Joardar V."/>
            <person name="Thiagarajan M."/>
            <person name="Amedeo P."/>
            <person name="Galinsky K.J."/>
            <person name="Schobel S."/>
            <person name="Inman J."/>
            <person name="Hostetler J."/>
            <person name="Miller J."/>
            <person name="Hammond M."/>
            <person name="Megy K."/>
            <person name="Lawson D."/>
            <person name="Kodira C."/>
            <person name="Sutton G."/>
            <person name="Meyer J."/>
            <person name="Hill C.A."/>
            <person name="Birren B."/>
            <person name="Nene V."/>
            <person name="Collins F."/>
            <person name="Alarcon-Chaidez F."/>
            <person name="Wikel S."/>
            <person name="Strausberg R."/>
        </authorList>
    </citation>
    <scope>NUCLEOTIDE SEQUENCE [LARGE SCALE GENOMIC DNA]</scope>
    <source>
        <strain evidence="4">Wikel</strain>
        <strain evidence="2">Wikel colony</strain>
    </source>
</reference>
<evidence type="ECO:0000256" key="1">
    <source>
        <dbReference type="SAM" id="MobiDB-lite"/>
    </source>
</evidence>
<dbReference type="EMBL" id="ABJB010372093">
    <property type="status" value="NOT_ANNOTATED_CDS"/>
    <property type="molecule type" value="Genomic_DNA"/>
</dbReference>